<protein>
    <submittedName>
        <fullName evidence="3">Nitrile hydratase accessory protein</fullName>
    </submittedName>
</protein>
<feature type="domain" description="Nitrile hydratase beta subunit-like N-terminal" evidence="2">
    <location>
        <begin position="40"/>
        <end position="130"/>
    </location>
</feature>
<dbReference type="InterPro" id="IPR042262">
    <property type="entry name" value="CN_hydtase_beta_C"/>
</dbReference>
<accession>A0A418WEP7</accession>
<evidence type="ECO:0000256" key="1">
    <source>
        <dbReference type="SAM" id="MobiDB-lite"/>
    </source>
</evidence>
<dbReference type="Gene3D" id="1.10.472.20">
    <property type="entry name" value="Nitrile hydratase, beta subunit"/>
    <property type="match status" value="1"/>
</dbReference>
<organism evidence="3 4">
    <name type="scientific">Oleomonas cavernae</name>
    <dbReference type="NCBI Taxonomy" id="2320859"/>
    <lineage>
        <taxon>Bacteria</taxon>
        <taxon>Pseudomonadati</taxon>
        <taxon>Pseudomonadota</taxon>
        <taxon>Alphaproteobacteria</taxon>
        <taxon>Acetobacterales</taxon>
        <taxon>Acetobacteraceae</taxon>
        <taxon>Oleomonas</taxon>
    </lineage>
</organism>
<dbReference type="Proteomes" id="UP000284605">
    <property type="component" value="Unassembled WGS sequence"/>
</dbReference>
<proteinExistence type="predicted"/>
<name>A0A418WEP7_9PROT</name>
<evidence type="ECO:0000313" key="4">
    <source>
        <dbReference type="Proteomes" id="UP000284605"/>
    </source>
</evidence>
<dbReference type="SUPFAM" id="SSF50090">
    <property type="entry name" value="Electron transport accessory proteins"/>
    <property type="match status" value="1"/>
</dbReference>
<dbReference type="InterPro" id="IPR023808">
    <property type="entry name" value="Nitrile_Hydratase_acc_put"/>
</dbReference>
<dbReference type="InterPro" id="IPR049054">
    <property type="entry name" value="CN_hydtase_beta-like_N"/>
</dbReference>
<reference evidence="3 4" key="1">
    <citation type="submission" date="2018-09" db="EMBL/GenBank/DDBJ databases">
        <authorList>
            <person name="Zhu H."/>
        </authorList>
    </citation>
    <scope>NUCLEOTIDE SEQUENCE [LARGE SCALE GENOMIC DNA]</scope>
    <source>
        <strain evidence="3 4">K1W22B-8</strain>
    </source>
</reference>
<dbReference type="OrthoDB" id="9811616at2"/>
<dbReference type="NCBIfam" id="TIGR03889">
    <property type="entry name" value="nitrile_acc"/>
    <property type="match status" value="1"/>
</dbReference>
<dbReference type="AlphaFoldDB" id="A0A418WEP7"/>
<evidence type="ECO:0000313" key="3">
    <source>
        <dbReference type="EMBL" id="RJF88472.1"/>
    </source>
</evidence>
<dbReference type="Pfam" id="PF21006">
    <property type="entry name" value="NHase_beta_N"/>
    <property type="match status" value="1"/>
</dbReference>
<dbReference type="InterPro" id="IPR008990">
    <property type="entry name" value="Elect_transpt_acc-like_dom_sf"/>
</dbReference>
<keyword evidence="4" id="KW-1185">Reference proteome</keyword>
<feature type="compositionally biased region" description="Polar residues" evidence="1">
    <location>
        <begin position="12"/>
        <end position="25"/>
    </location>
</feature>
<evidence type="ECO:0000259" key="2">
    <source>
        <dbReference type="Pfam" id="PF21006"/>
    </source>
</evidence>
<comment type="caution">
    <text evidence="3">The sequence shown here is derived from an EMBL/GenBank/DDBJ whole genome shotgun (WGS) entry which is preliminary data.</text>
</comment>
<feature type="region of interest" description="Disordered" evidence="1">
    <location>
        <begin position="1"/>
        <end position="33"/>
    </location>
</feature>
<gene>
    <name evidence="3" type="ORF">D3874_16845</name>
</gene>
<dbReference type="EMBL" id="QYUK01000011">
    <property type="protein sequence ID" value="RJF88472.1"/>
    <property type="molecule type" value="Genomic_DNA"/>
</dbReference>
<sequence>MTLWRRIPSPSTPGSPILSPSEQSVPTPPAKAVPSLPVDADRQAFFEPWQAKAFALTVSLNQAGLFAWNEWTEVFAAALATTDAPMAGAWTEASARAYYLCWLEALERLIARHGMADAATLKTVAEAWKRAAEATPHGAPIRYEAHLPESGGPGRP</sequence>